<dbReference type="Proteomes" id="UP001652628">
    <property type="component" value="Chromosome 3"/>
</dbReference>
<accession>A0AB40DLR2</accession>
<feature type="compositionally biased region" description="Basic and acidic residues" evidence="1">
    <location>
        <begin position="153"/>
        <end position="176"/>
    </location>
</feature>
<dbReference type="GeneID" id="136117603"/>
<feature type="compositionally biased region" description="Low complexity" evidence="1">
    <location>
        <begin position="65"/>
        <end position="101"/>
    </location>
</feature>
<feature type="region of interest" description="Disordered" evidence="1">
    <location>
        <begin position="1"/>
        <end position="191"/>
    </location>
</feature>
<protein>
    <submittedName>
        <fullName evidence="3">Uncharacterized protein</fullName>
    </submittedName>
</protein>
<sequence length="301" mass="32747">MEESPEWQAQLQAAEEEDQQFTPRYVGSSQWTPARPPTPRFEQQPPQQQLEQPQRQHLKQPPPQQQHEQPQQQQLEHPPPQQQHGQRQQQPPDPPQQEQGEVAAAVGRLELAGGTRGGVGDGGGTPNLGGERSPGELAGPQDPRQTGALGPTETEHRTDDAKHRAGDASRDRERVGNHGARGTAGTGAMGVARTRGRWPTSAQAAALCARSVRGGGTPEVVADGVGAGGQWWHEIEEHEWPEGIAEGPAVREARILGDRRSVRLDEAEVPVTLEEEAYPVKLDEAEAPVTLEEEAYPVKLE</sequence>
<feature type="compositionally biased region" description="Low complexity" evidence="1">
    <location>
        <begin position="40"/>
        <end position="55"/>
    </location>
</feature>
<dbReference type="AlphaFoldDB" id="A0AB40DLR2"/>
<gene>
    <name evidence="3" type="primary">LOC136117603</name>
</gene>
<reference evidence="3" key="1">
    <citation type="submission" date="2025-08" db="UniProtKB">
        <authorList>
            <consortium name="RefSeq"/>
        </authorList>
    </citation>
    <scope>IDENTIFICATION</scope>
</reference>
<evidence type="ECO:0000256" key="1">
    <source>
        <dbReference type="SAM" id="MobiDB-lite"/>
    </source>
</evidence>
<evidence type="ECO:0000313" key="3">
    <source>
        <dbReference type="RefSeq" id="XP_065724646.2"/>
    </source>
</evidence>
<name>A0AB40DLR2_DROSZ</name>
<feature type="compositionally biased region" description="Gly residues" evidence="1">
    <location>
        <begin position="114"/>
        <end position="127"/>
    </location>
</feature>
<dbReference type="RefSeq" id="XP_065724646.2">
    <property type="nucleotide sequence ID" value="XM_065868574.2"/>
</dbReference>
<keyword evidence="2" id="KW-1185">Reference proteome</keyword>
<proteinExistence type="predicted"/>
<organism evidence="2 3">
    <name type="scientific">Drosophila suzukii</name>
    <name type="common">Spotted-wing drosophila fruit fly</name>
    <dbReference type="NCBI Taxonomy" id="28584"/>
    <lineage>
        <taxon>Eukaryota</taxon>
        <taxon>Metazoa</taxon>
        <taxon>Ecdysozoa</taxon>
        <taxon>Arthropoda</taxon>
        <taxon>Hexapoda</taxon>
        <taxon>Insecta</taxon>
        <taxon>Pterygota</taxon>
        <taxon>Neoptera</taxon>
        <taxon>Endopterygota</taxon>
        <taxon>Diptera</taxon>
        <taxon>Brachycera</taxon>
        <taxon>Muscomorpha</taxon>
        <taxon>Ephydroidea</taxon>
        <taxon>Drosophilidae</taxon>
        <taxon>Drosophila</taxon>
        <taxon>Sophophora</taxon>
    </lineage>
</organism>
<evidence type="ECO:0000313" key="2">
    <source>
        <dbReference type="Proteomes" id="UP001652628"/>
    </source>
</evidence>